<proteinExistence type="predicted"/>
<name>A0ABQ0SA49_9PSEU</name>
<protein>
    <submittedName>
        <fullName evidence="2">Uncharacterized protein</fullName>
    </submittedName>
</protein>
<gene>
    <name evidence="2" type="ORF">PSA01_68110</name>
</gene>
<accession>A0ABQ0SA49</accession>
<keyword evidence="3" id="KW-1185">Reference proteome</keyword>
<reference evidence="2 3" key="1">
    <citation type="submission" date="2019-06" db="EMBL/GenBank/DDBJ databases">
        <title>Whole genome shotgun sequence of Pseudonocardia saturnea NBRC 14499.</title>
        <authorList>
            <person name="Hosoyama A."/>
            <person name="Uohara A."/>
            <person name="Ohji S."/>
            <person name="Ichikawa N."/>
        </authorList>
    </citation>
    <scope>NUCLEOTIDE SEQUENCE [LARGE SCALE GENOMIC DNA]</scope>
    <source>
        <strain evidence="2 3">NBRC 14499</strain>
    </source>
</reference>
<feature type="region of interest" description="Disordered" evidence="1">
    <location>
        <begin position="1"/>
        <end position="21"/>
    </location>
</feature>
<dbReference type="Proteomes" id="UP000320693">
    <property type="component" value="Unassembled WGS sequence"/>
</dbReference>
<evidence type="ECO:0000313" key="3">
    <source>
        <dbReference type="Proteomes" id="UP000320693"/>
    </source>
</evidence>
<organism evidence="2 3">
    <name type="scientific">Pseudonocardia saturnea</name>
    <dbReference type="NCBI Taxonomy" id="33909"/>
    <lineage>
        <taxon>Bacteria</taxon>
        <taxon>Bacillati</taxon>
        <taxon>Actinomycetota</taxon>
        <taxon>Actinomycetes</taxon>
        <taxon>Pseudonocardiales</taxon>
        <taxon>Pseudonocardiaceae</taxon>
        <taxon>Pseudonocardia</taxon>
    </lineage>
</organism>
<dbReference type="EMBL" id="BJNH01000173">
    <property type="protein sequence ID" value="GEC29782.1"/>
    <property type="molecule type" value="Genomic_DNA"/>
</dbReference>
<sequence>MRLEEEGLHGACPSAIGPETPGDLSDRLVALAIDRDHVATELGRERLGHDVDPSNEERGLTGQESTEVWAVPYLPNVA</sequence>
<evidence type="ECO:0000256" key="1">
    <source>
        <dbReference type="SAM" id="MobiDB-lite"/>
    </source>
</evidence>
<evidence type="ECO:0000313" key="2">
    <source>
        <dbReference type="EMBL" id="GEC29782.1"/>
    </source>
</evidence>
<comment type="caution">
    <text evidence="2">The sequence shown here is derived from an EMBL/GenBank/DDBJ whole genome shotgun (WGS) entry which is preliminary data.</text>
</comment>